<feature type="domain" description="ABC transporter" evidence="4">
    <location>
        <begin position="10"/>
        <end position="260"/>
    </location>
</feature>
<keyword evidence="2" id="KW-0547">Nucleotide-binding</keyword>
<dbReference type="InterPro" id="IPR027417">
    <property type="entry name" value="P-loop_NTPase"/>
</dbReference>
<evidence type="ECO:0000259" key="4">
    <source>
        <dbReference type="PROSITE" id="PS50893"/>
    </source>
</evidence>
<name>A0ABY8QRR3_9MICO</name>
<dbReference type="InterPro" id="IPR003593">
    <property type="entry name" value="AAA+_ATPase"/>
</dbReference>
<gene>
    <name evidence="5" type="ORF">LWF01_16200</name>
</gene>
<dbReference type="PROSITE" id="PS00211">
    <property type="entry name" value="ABC_TRANSPORTER_1"/>
    <property type="match status" value="2"/>
</dbReference>
<dbReference type="PROSITE" id="PS50893">
    <property type="entry name" value="ABC_TRANSPORTER_2"/>
    <property type="match status" value="2"/>
</dbReference>
<keyword evidence="6" id="KW-1185">Reference proteome</keyword>
<dbReference type="NCBIfam" id="NF007739">
    <property type="entry name" value="PRK10419.1"/>
    <property type="match status" value="2"/>
</dbReference>
<dbReference type="Gene3D" id="3.40.50.300">
    <property type="entry name" value="P-loop containing nucleotide triphosphate hydrolases"/>
    <property type="match status" value="2"/>
</dbReference>
<feature type="domain" description="ABC transporter" evidence="4">
    <location>
        <begin position="298"/>
        <end position="543"/>
    </location>
</feature>
<dbReference type="InterPro" id="IPR003439">
    <property type="entry name" value="ABC_transporter-like_ATP-bd"/>
</dbReference>
<dbReference type="Proteomes" id="UP001209083">
    <property type="component" value="Chromosome"/>
</dbReference>
<evidence type="ECO:0000313" key="6">
    <source>
        <dbReference type="Proteomes" id="UP001209083"/>
    </source>
</evidence>
<proteinExistence type="predicted"/>
<keyword evidence="1" id="KW-0813">Transport</keyword>
<dbReference type="RefSeq" id="WP_349638403.1">
    <property type="nucleotide sequence ID" value="NZ_CP090958.1"/>
</dbReference>
<evidence type="ECO:0000256" key="2">
    <source>
        <dbReference type="ARBA" id="ARBA00022741"/>
    </source>
</evidence>
<organism evidence="5 6">
    <name type="scientific">Saxibacter everestensis</name>
    <dbReference type="NCBI Taxonomy" id="2909229"/>
    <lineage>
        <taxon>Bacteria</taxon>
        <taxon>Bacillati</taxon>
        <taxon>Actinomycetota</taxon>
        <taxon>Actinomycetes</taxon>
        <taxon>Micrococcales</taxon>
        <taxon>Brevibacteriaceae</taxon>
        <taxon>Saxibacter</taxon>
    </lineage>
</organism>
<evidence type="ECO:0000313" key="5">
    <source>
        <dbReference type="EMBL" id="WGW11613.1"/>
    </source>
</evidence>
<reference evidence="5 6" key="1">
    <citation type="submission" date="2023-05" db="EMBL/GenBank/DDBJ databases">
        <title>Lithophilousrod everest ZFBP1038 complete genpme.</title>
        <authorList>
            <person name="Tian M."/>
        </authorList>
    </citation>
    <scope>NUCLEOTIDE SEQUENCE [LARGE SCALE GENOMIC DNA]</scope>
    <source>
        <strain evidence="5 6">ZFBP1038</strain>
    </source>
</reference>
<protein>
    <submittedName>
        <fullName evidence="5">ABC transporter ATP-binding protein</fullName>
    </submittedName>
</protein>
<dbReference type="GO" id="GO:0005524">
    <property type="term" value="F:ATP binding"/>
    <property type="evidence" value="ECO:0007669"/>
    <property type="project" value="UniProtKB-KW"/>
</dbReference>
<dbReference type="Pfam" id="PF00005">
    <property type="entry name" value="ABC_tran"/>
    <property type="match status" value="2"/>
</dbReference>
<accession>A0ABY8QRR3</accession>
<keyword evidence="3 5" id="KW-0067">ATP-binding</keyword>
<dbReference type="NCBIfam" id="NF008453">
    <property type="entry name" value="PRK11308.1"/>
    <property type="match status" value="2"/>
</dbReference>
<dbReference type="InterPro" id="IPR050319">
    <property type="entry name" value="ABC_transp_ATP-bind"/>
</dbReference>
<dbReference type="SMART" id="SM00382">
    <property type="entry name" value="AAA"/>
    <property type="match status" value="2"/>
</dbReference>
<sequence length="559" mass="60152">MTNQLPAPLLDVANLSVSYHGRYESTRVVHDVAFSVQPGEVVAVVGESGSGKTTTAQAIIGLLADNGRTDSGSIALDGTDIAGWSSRRLEAIRGTRVGLIPQDPNNSLNPVKRIGESLAEVLRIHKWGDRKQVQARVIELLERVGIPEPHERARQYPHQLSGGMKQRVLIASAVALQPALIIADEPTSALDVTVQRRILDLLDDLRRESGTALLFVTHDLAVAAERANRIIVMKDGRIQEQNVAAEILNRPQSEYTRTLIDDVPSFAVGSPARDVGPVTAAGPVAAADTAAKAPPAAVTVTNLVQEFSRGRKDQPFRAVDNVSFSVASGTTHAIVGESGSGKTTLARAVLGFQRATSGSIQVGGHDVLSLRGESLRSFRRVAQLVYQNPFSSLDPRQSIDRIIAEPLVNFRIGSKRERAAKVAEFIDRVALPSGIAARHPRELSGGQRQRVAIARALIVEPEVVVLDEAVSALDVTVQAQILQLLEMLQVEFGLTYLFISHDLAVVRQISDTVSVMRAGRAEEHGATAEIFDRPRSEYTKELLAAIPGRGITLNAAAIS</sequence>
<dbReference type="PANTHER" id="PTHR43776">
    <property type="entry name" value="TRANSPORT ATP-BINDING PROTEIN"/>
    <property type="match status" value="1"/>
</dbReference>
<dbReference type="InterPro" id="IPR017871">
    <property type="entry name" value="ABC_transporter-like_CS"/>
</dbReference>
<dbReference type="SUPFAM" id="SSF52540">
    <property type="entry name" value="P-loop containing nucleoside triphosphate hydrolases"/>
    <property type="match status" value="2"/>
</dbReference>
<evidence type="ECO:0000256" key="3">
    <source>
        <dbReference type="ARBA" id="ARBA00022840"/>
    </source>
</evidence>
<evidence type="ECO:0000256" key="1">
    <source>
        <dbReference type="ARBA" id="ARBA00022448"/>
    </source>
</evidence>
<dbReference type="EMBL" id="CP090958">
    <property type="protein sequence ID" value="WGW11613.1"/>
    <property type="molecule type" value="Genomic_DNA"/>
</dbReference>
<dbReference type="CDD" id="cd03257">
    <property type="entry name" value="ABC_NikE_OppD_transporters"/>
    <property type="match status" value="2"/>
</dbReference>